<dbReference type="InterPro" id="IPR050738">
    <property type="entry name" value="Sulfatase"/>
</dbReference>
<dbReference type="InterPro" id="IPR017850">
    <property type="entry name" value="Alkaline_phosphatase_core_sf"/>
</dbReference>
<keyword evidence="2" id="KW-0378">Hydrolase</keyword>
<dbReference type="PANTHER" id="PTHR42693">
    <property type="entry name" value="ARYLSULFATASE FAMILY MEMBER"/>
    <property type="match status" value="1"/>
</dbReference>
<comment type="similarity">
    <text evidence="1">Belongs to the sulfatase family.</text>
</comment>
<evidence type="ECO:0000256" key="1">
    <source>
        <dbReference type="ARBA" id="ARBA00008779"/>
    </source>
</evidence>
<name>A0ABR4LZ22_9EURO</name>
<dbReference type="SUPFAM" id="SSF53649">
    <property type="entry name" value="Alkaline phosphatase-like"/>
    <property type="match status" value="1"/>
</dbReference>
<dbReference type="Gene3D" id="3.40.720.10">
    <property type="entry name" value="Alkaline Phosphatase, subunit A"/>
    <property type="match status" value="1"/>
</dbReference>
<dbReference type="Pfam" id="PF00884">
    <property type="entry name" value="Sulfatase"/>
    <property type="match status" value="1"/>
</dbReference>
<dbReference type="GeneID" id="98143528"/>
<comment type="caution">
    <text evidence="4">The sequence shown here is derived from an EMBL/GenBank/DDBJ whole genome shotgun (WGS) entry which is preliminary data.</text>
</comment>
<protein>
    <submittedName>
        <fullName evidence="4">Alkaline-phosphatase-like protein</fullName>
    </submittedName>
</protein>
<evidence type="ECO:0000313" key="4">
    <source>
        <dbReference type="EMBL" id="KAL2869711.1"/>
    </source>
</evidence>
<evidence type="ECO:0000259" key="3">
    <source>
        <dbReference type="Pfam" id="PF00884"/>
    </source>
</evidence>
<dbReference type="RefSeq" id="XP_070888690.1">
    <property type="nucleotide sequence ID" value="XM_071028456.1"/>
</dbReference>
<organism evidence="4 5">
    <name type="scientific">Aspergillus lucknowensis</name>
    <dbReference type="NCBI Taxonomy" id="176173"/>
    <lineage>
        <taxon>Eukaryota</taxon>
        <taxon>Fungi</taxon>
        <taxon>Dikarya</taxon>
        <taxon>Ascomycota</taxon>
        <taxon>Pezizomycotina</taxon>
        <taxon>Eurotiomycetes</taxon>
        <taxon>Eurotiomycetidae</taxon>
        <taxon>Eurotiales</taxon>
        <taxon>Aspergillaceae</taxon>
        <taxon>Aspergillus</taxon>
        <taxon>Aspergillus subgen. Nidulantes</taxon>
    </lineage>
</organism>
<reference evidence="4 5" key="1">
    <citation type="submission" date="2024-07" db="EMBL/GenBank/DDBJ databases">
        <title>Section-level genome sequencing and comparative genomics of Aspergillus sections Usti and Cavernicolus.</title>
        <authorList>
            <consortium name="Lawrence Berkeley National Laboratory"/>
            <person name="Nybo J.L."/>
            <person name="Vesth T.C."/>
            <person name="Theobald S."/>
            <person name="Frisvad J.C."/>
            <person name="Larsen T.O."/>
            <person name="Kjaerboelling I."/>
            <person name="Rothschild-Mancinelli K."/>
            <person name="Lyhne E.K."/>
            <person name="Kogle M.E."/>
            <person name="Barry K."/>
            <person name="Clum A."/>
            <person name="Na H."/>
            <person name="Ledsgaard L."/>
            <person name="Lin J."/>
            <person name="Lipzen A."/>
            <person name="Kuo A."/>
            <person name="Riley R."/>
            <person name="Mondo S."/>
            <person name="Labutti K."/>
            <person name="Haridas S."/>
            <person name="Pangalinan J."/>
            <person name="Salamov A.A."/>
            <person name="Simmons B.A."/>
            <person name="Magnuson J.K."/>
            <person name="Chen J."/>
            <person name="Drula E."/>
            <person name="Henrissat B."/>
            <person name="Wiebenga A."/>
            <person name="Lubbers R.J."/>
            <person name="Gomes A.C."/>
            <person name="Macurrencykelacurrency M.R."/>
            <person name="Stajich J."/>
            <person name="Grigoriev I.V."/>
            <person name="Mortensen U.H."/>
            <person name="De Vries R.P."/>
            <person name="Baker S.E."/>
            <person name="Andersen M.R."/>
        </authorList>
    </citation>
    <scope>NUCLEOTIDE SEQUENCE [LARGE SCALE GENOMIC DNA]</scope>
    <source>
        <strain evidence="4 5">CBS 449.75</strain>
    </source>
</reference>
<dbReference type="Proteomes" id="UP001610432">
    <property type="component" value="Unassembled WGS sequence"/>
</dbReference>
<dbReference type="CDD" id="cd16027">
    <property type="entry name" value="SGSH"/>
    <property type="match status" value="1"/>
</dbReference>
<dbReference type="InterPro" id="IPR000917">
    <property type="entry name" value="Sulfatase_N"/>
</dbReference>
<keyword evidence="5" id="KW-1185">Reference proteome</keyword>
<feature type="domain" description="Sulfatase N-terminal" evidence="3">
    <location>
        <begin position="5"/>
        <end position="291"/>
    </location>
</feature>
<proteinExistence type="inferred from homology"/>
<dbReference type="PANTHER" id="PTHR42693:SF53">
    <property type="entry name" value="ENDO-4-O-SULFATASE"/>
    <property type="match status" value="1"/>
</dbReference>
<accession>A0ABR4LZ22</accession>
<dbReference type="EMBL" id="JBFXLQ010000008">
    <property type="protein sequence ID" value="KAL2869711.1"/>
    <property type="molecule type" value="Genomic_DNA"/>
</dbReference>
<sequence length="480" mass="54293">MPAHKNVLVVIADDLGRSTGCYGQKGIRTPNIDSLAEEGTVFENAFASTASCSGSRSVIYTGLHTHENGQYGLGHSTHHFMTFEHIQTAPKLLRDHGYLTGIIGKIHVGPLSVYPWEVVVESPSRDVTWVAREASSFFQDAKTDGRPFWLTVGYMDPHRDHTRGGFGNGDAKVSSEDPIYSPEDVEVPEFLSDIPEVRRELAEYYRAISRVDRGLGLILKALNKHGFAEDTLVIFMSDNGPPFLNSKTTLFDAGIRLPLIIRRPGIGQGSRNPNLVSFIDILPTILDWAGYQEEKATEPQRRGRSLLPILADDSVRDSWTKVFGSHTFHEVTNYYPTRFLRTTQYKYHRNIAWKLDFPFSTDLYASLSWEGMRNVSGPVMIGRRPLQNYIQRPAEELYDLVNDPSETTNLALDPSYHDLLVGLRGELEAWQRETKDPWFFRDGVSLLEMQGHLDAGLEVPDRFDFDVSEPGSESRPRYRR</sequence>
<evidence type="ECO:0000256" key="2">
    <source>
        <dbReference type="ARBA" id="ARBA00022801"/>
    </source>
</evidence>
<evidence type="ECO:0000313" key="5">
    <source>
        <dbReference type="Proteomes" id="UP001610432"/>
    </source>
</evidence>
<gene>
    <name evidence="4" type="ORF">BJX67DRAFT_346856</name>
</gene>